<accession>A0A2P1NM86</accession>
<dbReference type="HAMAP" id="MF_00161">
    <property type="entry name" value="LspA"/>
    <property type="match status" value="1"/>
</dbReference>
<feature type="transmembrane region" description="Helical" evidence="9">
    <location>
        <begin position="129"/>
        <end position="150"/>
    </location>
</feature>
<keyword evidence="3 9" id="KW-0645">Protease</keyword>
<reference evidence="13" key="1">
    <citation type="submission" date="2018-03" db="EMBL/GenBank/DDBJ databases">
        <title>Genome sequencing of Melaminivora sp. strain SC2-7.</title>
        <authorList>
            <person name="Kim S.-J."/>
            <person name="Heo J."/>
            <person name="Ahn J.-H."/>
            <person name="Kwon S.-W."/>
        </authorList>
    </citation>
    <scope>NUCLEOTIDE SEQUENCE [LARGE SCALE GENOMIC DNA]</scope>
    <source>
        <strain evidence="13">SC2-7</strain>
    </source>
</reference>
<dbReference type="GO" id="GO:0006508">
    <property type="term" value="P:proteolysis"/>
    <property type="evidence" value="ECO:0007669"/>
    <property type="project" value="UniProtKB-KW"/>
</dbReference>
<keyword evidence="4 9" id="KW-0812">Transmembrane</keyword>
<keyword evidence="6 9" id="KW-0378">Hydrolase</keyword>
<keyword evidence="5 9" id="KW-0064">Aspartyl protease</keyword>
<sequence length="165" mass="18028">MRVDRSSWGALGLAAFVMLADVLTKQAIVAWVAYGAQHPWLPILNIVHLLNPGAAFSFLSQAGGWQRWFFLAIALIASLFLLVMILRPQTRPLERAAFGLILGGALGNAIDRVLRGAVVDWIDMHWGGYHWPAFNAADVGISAGVAVLVLDAWRSSRQRTIADRA</sequence>
<dbReference type="PRINTS" id="PR00781">
    <property type="entry name" value="LIPOSIGPTASE"/>
</dbReference>
<dbReference type="Proteomes" id="UP000241829">
    <property type="component" value="Chromosome"/>
</dbReference>
<keyword evidence="8 9" id="KW-0472">Membrane</keyword>
<dbReference type="NCBIfam" id="TIGR00077">
    <property type="entry name" value="lspA"/>
    <property type="match status" value="1"/>
</dbReference>
<feature type="transmembrane region" description="Helical" evidence="9">
    <location>
        <begin position="68"/>
        <end position="86"/>
    </location>
</feature>
<dbReference type="AlphaFoldDB" id="A0A2P1NM86"/>
<keyword evidence="7 9" id="KW-1133">Transmembrane helix</keyword>
<evidence type="ECO:0000256" key="11">
    <source>
        <dbReference type="RuleBase" id="RU004181"/>
    </source>
</evidence>
<comment type="pathway">
    <text evidence="9">Protein modification; lipoprotein biosynthesis (signal peptide cleavage).</text>
</comment>
<feature type="active site" evidence="9">
    <location>
        <position position="120"/>
    </location>
</feature>
<evidence type="ECO:0000256" key="8">
    <source>
        <dbReference type="ARBA" id="ARBA00023136"/>
    </source>
</evidence>
<proteinExistence type="inferred from homology"/>
<dbReference type="Pfam" id="PF01252">
    <property type="entry name" value="Peptidase_A8"/>
    <property type="match status" value="1"/>
</dbReference>
<evidence type="ECO:0000313" key="13">
    <source>
        <dbReference type="Proteomes" id="UP000241829"/>
    </source>
</evidence>
<evidence type="ECO:0000256" key="1">
    <source>
        <dbReference type="ARBA" id="ARBA00006139"/>
    </source>
</evidence>
<evidence type="ECO:0000256" key="2">
    <source>
        <dbReference type="ARBA" id="ARBA00022475"/>
    </source>
</evidence>
<keyword evidence="13" id="KW-1185">Reference proteome</keyword>
<protein>
    <recommendedName>
        <fullName evidence="9">Lipoprotein signal peptidase</fullName>
        <ecNumber evidence="9">3.4.23.36</ecNumber>
    </recommendedName>
    <alternativeName>
        <fullName evidence="9">Prolipoprotein signal peptidase</fullName>
    </alternativeName>
    <alternativeName>
        <fullName evidence="9">Signal peptidase II</fullName>
        <shortName evidence="9">SPase II</shortName>
    </alternativeName>
</protein>
<evidence type="ECO:0000256" key="3">
    <source>
        <dbReference type="ARBA" id="ARBA00022670"/>
    </source>
</evidence>
<evidence type="ECO:0000313" key="12">
    <source>
        <dbReference type="EMBL" id="AVP58171.1"/>
    </source>
</evidence>
<organism evidence="12 13">
    <name type="scientific">Pulveribacter suum</name>
    <dbReference type="NCBI Taxonomy" id="2116657"/>
    <lineage>
        <taxon>Bacteria</taxon>
        <taxon>Pseudomonadati</taxon>
        <taxon>Pseudomonadota</taxon>
        <taxon>Betaproteobacteria</taxon>
        <taxon>Burkholderiales</taxon>
        <taxon>Comamonadaceae</taxon>
        <taxon>Pulveribacter</taxon>
    </lineage>
</organism>
<evidence type="ECO:0000256" key="4">
    <source>
        <dbReference type="ARBA" id="ARBA00022692"/>
    </source>
</evidence>
<dbReference type="InterPro" id="IPR001872">
    <property type="entry name" value="Peptidase_A8"/>
</dbReference>
<dbReference type="PANTHER" id="PTHR33695:SF1">
    <property type="entry name" value="LIPOPROTEIN SIGNAL PEPTIDASE"/>
    <property type="match status" value="1"/>
</dbReference>
<dbReference type="OrthoDB" id="9810259at2"/>
<feature type="active site" evidence="9">
    <location>
        <position position="138"/>
    </location>
</feature>
<dbReference type="GO" id="GO:0004190">
    <property type="term" value="F:aspartic-type endopeptidase activity"/>
    <property type="evidence" value="ECO:0007669"/>
    <property type="project" value="UniProtKB-UniRule"/>
</dbReference>
<evidence type="ECO:0000256" key="5">
    <source>
        <dbReference type="ARBA" id="ARBA00022750"/>
    </source>
</evidence>
<dbReference type="UniPathway" id="UPA00665"/>
<dbReference type="KEGG" id="melm:C7H73_11190"/>
<keyword evidence="2 9" id="KW-1003">Cell membrane</keyword>
<dbReference type="EMBL" id="CP027792">
    <property type="protein sequence ID" value="AVP58171.1"/>
    <property type="molecule type" value="Genomic_DNA"/>
</dbReference>
<comment type="catalytic activity">
    <reaction evidence="9 10">
        <text>Release of signal peptides from bacterial membrane prolipoproteins. Hydrolyzes -Xaa-Yaa-Zaa-|-(S,diacylglyceryl)Cys-, in which Xaa is hydrophobic (preferably Leu), and Yaa (Ala or Ser) and Zaa (Gly or Ala) have small, neutral side chains.</text>
        <dbReference type="EC" id="3.4.23.36"/>
    </reaction>
</comment>
<gene>
    <name evidence="9 12" type="primary">lspA</name>
    <name evidence="12" type="ORF">C7H73_11190</name>
</gene>
<evidence type="ECO:0000256" key="9">
    <source>
        <dbReference type="HAMAP-Rule" id="MF_00161"/>
    </source>
</evidence>
<dbReference type="PANTHER" id="PTHR33695">
    <property type="entry name" value="LIPOPROTEIN SIGNAL PEPTIDASE"/>
    <property type="match status" value="1"/>
</dbReference>
<comment type="caution">
    <text evidence="9">Lacks conserved residue(s) required for the propagation of feature annotation.</text>
</comment>
<comment type="function">
    <text evidence="9 10">This protein specifically catalyzes the removal of signal peptides from prolipoproteins.</text>
</comment>
<comment type="subcellular location">
    <subcellularLocation>
        <location evidence="9">Cell membrane</location>
        <topology evidence="9">Multi-pass membrane protein</topology>
    </subcellularLocation>
</comment>
<dbReference type="EC" id="3.4.23.36" evidence="9"/>
<evidence type="ECO:0000256" key="10">
    <source>
        <dbReference type="RuleBase" id="RU000594"/>
    </source>
</evidence>
<name>A0A2P1NM86_9BURK</name>
<dbReference type="RefSeq" id="WP_106846724.1">
    <property type="nucleotide sequence ID" value="NZ_CP027792.1"/>
</dbReference>
<evidence type="ECO:0000256" key="6">
    <source>
        <dbReference type="ARBA" id="ARBA00022801"/>
    </source>
</evidence>
<evidence type="ECO:0000256" key="7">
    <source>
        <dbReference type="ARBA" id="ARBA00022989"/>
    </source>
</evidence>
<dbReference type="GO" id="GO:0005886">
    <property type="term" value="C:plasma membrane"/>
    <property type="evidence" value="ECO:0007669"/>
    <property type="project" value="UniProtKB-SubCell"/>
</dbReference>
<comment type="similarity">
    <text evidence="1 9 11">Belongs to the peptidase A8 family.</text>
</comment>
<feature type="transmembrane region" description="Helical" evidence="9">
    <location>
        <begin position="40"/>
        <end position="59"/>
    </location>
</feature>
<dbReference type="PROSITE" id="PS00855">
    <property type="entry name" value="SPASE_II"/>
    <property type="match status" value="1"/>
</dbReference>